<evidence type="ECO:0000256" key="7">
    <source>
        <dbReference type="ARBA" id="ARBA00022840"/>
    </source>
</evidence>
<evidence type="ECO:0000259" key="15">
    <source>
        <dbReference type="Pfam" id="PF00349"/>
    </source>
</evidence>
<dbReference type="GO" id="GO:0005524">
    <property type="term" value="F:ATP binding"/>
    <property type="evidence" value="ECO:0007669"/>
    <property type="project" value="UniProtKB-UniRule"/>
</dbReference>
<dbReference type="CDD" id="cd24019">
    <property type="entry name" value="ASKHA_NBD_HK_meta"/>
    <property type="match status" value="1"/>
</dbReference>
<dbReference type="Pfam" id="PF00349">
    <property type="entry name" value="Hexokinase_1"/>
    <property type="match status" value="1"/>
</dbReference>
<comment type="catalytic activity">
    <reaction evidence="10">
        <text>D-fructose + ATP = D-fructose 6-phosphate + ADP + H(+)</text>
        <dbReference type="Rhea" id="RHEA:16125"/>
        <dbReference type="ChEBI" id="CHEBI:15378"/>
        <dbReference type="ChEBI" id="CHEBI:30616"/>
        <dbReference type="ChEBI" id="CHEBI:37721"/>
        <dbReference type="ChEBI" id="CHEBI:61527"/>
        <dbReference type="ChEBI" id="CHEBI:456216"/>
        <dbReference type="EC" id="2.7.1.1"/>
    </reaction>
    <physiologicalReaction direction="left-to-right" evidence="10">
        <dbReference type="Rhea" id="RHEA:16126"/>
    </physiologicalReaction>
</comment>
<dbReference type="Gene3D" id="3.40.367.20">
    <property type="match status" value="1"/>
</dbReference>
<evidence type="ECO:0000256" key="11">
    <source>
        <dbReference type="ARBA" id="ARBA00048160"/>
    </source>
</evidence>
<evidence type="ECO:0000256" key="3">
    <source>
        <dbReference type="ARBA" id="ARBA00009225"/>
    </source>
</evidence>
<dbReference type="FunFam" id="3.40.367.20:FF:000005">
    <property type="entry name" value="Phosphotransferase"/>
    <property type="match status" value="1"/>
</dbReference>
<evidence type="ECO:0000256" key="10">
    <source>
        <dbReference type="ARBA" id="ARBA00047905"/>
    </source>
</evidence>
<feature type="domain" description="Hexokinase N-terminal" evidence="15">
    <location>
        <begin position="39"/>
        <end position="233"/>
    </location>
</feature>
<evidence type="ECO:0000256" key="12">
    <source>
        <dbReference type="ARBA" id="ARBA00050361"/>
    </source>
</evidence>
<gene>
    <name evidence="17" type="ORF">NEZAVI_LOCUS926</name>
</gene>
<dbReference type="GO" id="GO:0008865">
    <property type="term" value="F:fructokinase activity"/>
    <property type="evidence" value="ECO:0007669"/>
    <property type="project" value="TreeGrafter"/>
</dbReference>
<keyword evidence="4 14" id="KW-0808">Transferase</keyword>
<evidence type="ECO:0000256" key="4">
    <source>
        <dbReference type="ARBA" id="ARBA00022679"/>
    </source>
</evidence>
<sequence length="475" mass="52762">MRPKTDIISKLCACYSELEVSENGTVDSCDQHDRVLPKIREGCKEFIIPDSTLKQVMAKLRTEIDKGLNPKTKPSSSVKCFTTYVQDLPSGEENGKFLALDLGGTNFRVLLITLNGRHFDMQSKIYVIPQDVMVGTSKNLFNHIAECLADFTTEHKVSKDNLPLGFTFSFPLKQEGLSRGILQRWTKGFNCPEAIGEDVVELLREAIHSHGNLHIDIMAILNDTTGTLMSCAWKNHNTKIGVILGTGTNACYVEKIENVIDFDGDKSKPIVLINTEWGAFGDNGELDFIRTQFDKEVDSHSINPGSQIHEKLISGMYLGEIVRLLLVKFISENLILEGKLNEQIQQRGTVPSEFLSVVESDKRGCFKECKKALAKIGYTQVSDEDCNSIRFVCECVSRRAAHLASAALATLINKMGYSSLTIGVDGSLYRYHPHFHDLMVQKISQLIDDKIMNVNLMLSEDGSGRGAALVAASLY</sequence>
<dbReference type="GO" id="GO:0006096">
    <property type="term" value="P:glycolytic process"/>
    <property type="evidence" value="ECO:0007669"/>
    <property type="project" value="UniProtKB-KW"/>
</dbReference>
<dbReference type="EC" id="2.7.1.-" evidence="14"/>
<comment type="function">
    <text evidence="13">Catalyzes the phosphorylation of various hexoses to hexose 6-phosphate.</text>
</comment>
<feature type="domain" description="Hexokinase C-terminal" evidence="16">
    <location>
        <begin position="239"/>
        <end position="472"/>
    </location>
</feature>
<protein>
    <recommendedName>
        <fullName evidence="14">Phosphotransferase</fullName>
        <ecNumber evidence="14">2.7.1.-</ecNumber>
    </recommendedName>
</protein>
<evidence type="ECO:0000256" key="2">
    <source>
        <dbReference type="ARBA" id="ARBA00005028"/>
    </source>
</evidence>
<accession>A0A9P0DWY4</accession>
<dbReference type="FunFam" id="3.30.420.40:FF:000095">
    <property type="entry name" value="Phosphotransferase"/>
    <property type="match status" value="1"/>
</dbReference>
<evidence type="ECO:0000313" key="18">
    <source>
        <dbReference type="Proteomes" id="UP001152798"/>
    </source>
</evidence>
<dbReference type="InterPro" id="IPR043129">
    <property type="entry name" value="ATPase_NBD"/>
</dbReference>
<comment type="catalytic activity">
    <reaction evidence="11">
        <text>D-glucose + ATP = D-glucose 6-phosphate + ADP + H(+)</text>
        <dbReference type="Rhea" id="RHEA:17825"/>
        <dbReference type="ChEBI" id="CHEBI:4167"/>
        <dbReference type="ChEBI" id="CHEBI:15378"/>
        <dbReference type="ChEBI" id="CHEBI:30616"/>
        <dbReference type="ChEBI" id="CHEBI:61548"/>
        <dbReference type="ChEBI" id="CHEBI:456216"/>
        <dbReference type="EC" id="2.7.1.1"/>
    </reaction>
    <physiologicalReaction direction="left-to-right" evidence="11">
        <dbReference type="Rhea" id="RHEA:17826"/>
    </physiologicalReaction>
</comment>
<comment type="catalytic activity">
    <reaction evidence="12">
        <text>D-mannose + ATP = D-mannose 6-phosphate + ADP + H(+)</text>
        <dbReference type="Rhea" id="RHEA:11028"/>
        <dbReference type="ChEBI" id="CHEBI:4208"/>
        <dbReference type="ChEBI" id="CHEBI:15378"/>
        <dbReference type="ChEBI" id="CHEBI:30616"/>
        <dbReference type="ChEBI" id="CHEBI:58735"/>
        <dbReference type="ChEBI" id="CHEBI:456216"/>
        <dbReference type="EC" id="2.7.1.1"/>
    </reaction>
    <physiologicalReaction direction="left-to-right" evidence="12">
        <dbReference type="Rhea" id="RHEA:11029"/>
    </physiologicalReaction>
</comment>
<dbReference type="Gene3D" id="3.30.420.40">
    <property type="match status" value="1"/>
</dbReference>
<keyword evidence="8 14" id="KW-0324">Glycolysis</keyword>
<dbReference type="PANTHER" id="PTHR19443:SF16">
    <property type="entry name" value="HEXOKINASE TYPE 1-RELATED"/>
    <property type="match status" value="1"/>
</dbReference>
<evidence type="ECO:0000256" key="9">
    <source>
        <dbReference type="ARBA" id="ARBA00044613"/>
    </source>
</evidence>
<dbReference type="GO" id="GO:0005739">
    <property type="term" value="C:mitochondrion"/>
    <property type="evidence" value="ECO:0007669"/>
    <property type="project" value="TreeGrafter"/>
</dbReference>
<dbReference type="Pfam" id="PF03727">
    <property type="entry name" value="Hexokinase_2"/>
    <property type="match status" value="1"/>
</dbReference>
<evidence type="ECO:0000256" key="5">
    <source>
        <dbReference type="ARBA" id="ARBA00022741"/>
    </source>
</evidence>
<dbReference type="GO" id="GO:0001678">
    <property type="term" value="P:intracellular glucose homeostasis"/>
    <property type="evidence" value="ECO:0007669"/>
    <property type="project" value="InterPro"/>
</dbReference>
<evidence type="ECO:0000256" key="13">
    <source>
        <dbReference type="ARBA" id="ARBA00059457"/>
    </source>
</evidence>
<dbReference type="AlphaFoldDB" id="A0A9P0DWY4"/>
<keyword evidence="18" id="KW-1185">Reference proteome</keyword>
<dbReference type="PANTHER" id="PTHR19443">
    <property type="entry name" value="HEXOKINASE"/>
    <property type="match status" value="1"/>
</dbReference>
<dbReference type="GO" id="GO:0005829">
    <property type="term" value="C:cytosol"/>
    <property type="evidence" value="ECO:0007669"/>
    <property type="project" value="TreeGrafter"/>
</dbReference>
<evidence type="ECO:0000256" key="8">
    <source>
        <dbReference type="ARBA" id="ARBA00023152"/>
    </source>
</evidence>
<dbReference type="PRINTS" id="PR00475">
    <property type="entry name" value="HEXOKINASE"/>
</dbReference>
<evidence type="ECO:0000256" key="1">
    <source>
        <dbReference type="ARBA" id="ARBA00004888"/>
    </source>
</evidence>
<dbReference type="PROSITE" id="PS00378">
    <property type="entry name" value="HEXOKINASE_1"/>
    <property type="match status" value="1"/>
</dbReference>
<comment type="similarity">
    <text evidence="3 14">Belongs to the hexokinase family.</text>
</comment>
<evidence type="ECO:0000256" key="14">
    <source>
        <dbReference type="RuleBase" id="RU362007"/>
    </source>
</evidence>
<proteinExistence type="inferred from homology"/>
<evidence type="ECO:0000256" key="6">
    <source>
        <dbReference type="ARBA" id="ARBA00022777"/>
    </source>
</evidence>
<dbReference type="InterPro" id="IPR022673">
    <property type="entry name" value="Hexokinase_C"/>
</dbReference>
<comment type="pathway">
    <text evidence="1">Carbohydrate degradation; glycolysis; D-glyceraldehyde 3-phosphate and glycerone phosphate from D-glucose: step 1/4.</text>
</comment>
<organism evidence="17 18">
    <name type="scientific">Nezara viridula</name>
    <name type="common">Southern green stink bug</name>
    <name type="synonym">Cimex viridulus</name>
    <dbReference type="NCBI Taxonomy" id="85310"/>
    <lineage>
        <taxon>Eukaryota</taxon>
        <taxon>Metazoa</taxon>
        <taxon>Ecdysozoa</taxon>
        <taxon>Arthropoda</taxon>
        <taxon>Hexapoda</taxon>
        <taxon>Insecta</taxon>
        <taxon>Pterygota</taxon>
        <taxon>Neoptera</taxon>
        <taxon>Paraneoptera</taxon>
        <taxon>Hemiptera</taxon>
        <taxon>Heteroptera</taxon>
        <taxon>Panheteroptera</taxon>
        <taxon>Pentatomomorpha</taxon>
        <taxon>Pentatomoidea</taxon>
        <taxon>Pentatomidae</taxon>
        <taxon>Pentatominae</taxon>
        <taxon>Nezara</taxon>
    </lineage>
</organism>
<comment type="catalytic activity">
    <reaction evidence="9">
        <text>a D-hexose + ATP = a D-hexose 6-phosphate + ADP + H(+)</text>
        <dbReference type="Rhea" id="RHEA:22740"/>
        <dbReference type="ChEBI" id="CHEBI:4194"/>
        <dbReference type="ChEBI" id="CHEBI:15378"/>
        <dbReference type="ChEBI" id="CHEBI:30616"/>
        <dbReference type="ChEBI" id="CHEBI:229467"/>
        <dbReference type="ChEBI" id="CHEBI:456216"/>
        <dbReference type="EC" id="2.7.1.1"/>
    </reaction>
    <physiologicalReaction direction="left-to-right" evidence="9">
        <dbReference type="Rhea" id="RHEA:22741"/>
    </physiologicalReaction>
</comment>
<dbReference type="GO" id="GO:0005536">
    <property type="term" value="F:D-glucose binding"/>
    <property type="evidence" value="ECO:0007669"/>
    <property type="project" value="InterPro"/>
</dbReference>
<dbReference type="PROSITE" id="PS51748">
    <property type="entry name" value="HEXOKINASE_2"/>
    <property type="match status" value="1"/>
</dbReference>
<dbReference type="InterPro" id="IPR019807">
    <property type="entry name" value="Hexokinase_BS"/>
</dbReference>
<evidence type="ECO:0000313" key="17">
    <source>
        <dbReference type="EMBL" id="CAH1389529.1"/>
    </source>
</evidence>
<keyword evidence="6 14" id="KW-0418">Kinase</keyword>
<dbReference type="InterPro" id="IPR022672">
    <property type="entry name" value="Hexokinase_N"/>
</dbReference>
<dbReference type="GO" id="GO:0004340">
    <property type="term" value="F:glucokinase activity"/>
    <property type="evidence" value="ECO:0007669"/>
    <property type="project" value="TreeGrafter"/>
</dbReference>
<evidence type="ECO:0000259" key="16">
    <source>
        <dbReference type="Pfam" id="PF03727"/>
    </source>
</evidence>
<dbReference type="GO" id="GO:0006006">
    <property type="term" value="P:glucose metabolic process"/>
    <property type="evidence" value="ECO:0007669"/>
    <property type="project" value="TreeGrafter"/>
</dbReference>
<keyword evidence="7 14" id="KW-0067">ATP-binding</keyword>
<dbReference type="InterPro" id="IPR001312">
    <property type="entry name" value="Hexokinase"/>
</dbReference>
<name>A0A9P0DWY4_NEZVI</name>
<comment type="pathway">
    <text evidence="2">Carbohydrate metabolism; hexose metabolism.</text>
</comment>
<keyword evidence="5 14" id="KW-0547">Nucleotide-binding</keyword>
<dbReference type="EMBL" id="OV725077">
    <property type="protein sequence ID" value="CAH1389529.1"/>
    <property type="molecule type" value="Genomic_DNA"/>
</dbReference>
<dbReference type="OrthoDB" id="419537at2759"/>
<reference evidence="17" key="1">
    <citation type="submission" date="2022-01" db="EMBL/GenBank/DDBJ databases">
        <authorList>
            <person name="King R."/>
        </authorList>
    </citation>
    <scope>NUCLEOTIDE SEQUENCE</scope>
</reference>
<dbReference type="SUPFAM" id="SSF53067">
    <property type="entry name" value="Actin-like ATPase domain"/>
    <property type="match status" value="2"/>
</dbReference>
<dbReference type="Proteomes" id="UP001152798">
    <property type="component" value="Chromosome 1"/>
</dbReference>